<keyword evidence="3" id="KW-1185">Reference proteome</keyword>
<comment type="caution">
    <text evidence="2">The sequence shown here is derived from an EMBL/GenBank/DDBJ whole genome shotgun (WGS) entry which is preliminary data.</text>
</comment>
<evidence type="ECO:0000313" key="3">
    <source>
        <dbReference type="Proteomes" id="UP000094329"/>
    </source>
</evidence>
<proteinExistence type="predicted"/>
<dbReference type="Proteomes" id="UP000094329">
    <property type="component" value="Unassembled WGS sequence"/>
</dbReference>
<dbReference type="Pfam" id="PF18945">
    <property type="entry name" value="VipB_2"/>
    <property type="match status" value="1"/>
</dbReference>
<dbReference type="EMBL" id="MDTU01000002">
    <property type="protein sequence ID" value="ODN41631.1"/>
    <property type="molecule type" value="Genomic_DNA"/>
</dbReference>
<name>A0ABX3A1U3_9GAMM</name>
<dbReference type="PANTHER" id="PTHR35565">
    <property type="entry name" value="CYTOPLASMIC PROTEIN-RELATED"/>
    <property type="match status" value="1"/>
</dbReference>
<sequence length="139" mass="15994">MKKAHQMLVFFSTQSLKYIDEFEDPFDSQNSQMVANLSYTYAICRVAHYVRTMMRMDIGLTAGADYIQQKLHGWISNYVTLIANPDDLTASYFPFKKAEINVEKIEGKAGWYNCSIVVLPHIQFEGLNVELKIDTRLEA</sequence>
<evidence type="ECO:0000259" key="1">
    <source>
        <dbReference type="Pfam" id="PF18945"/>
    </source>
</evidence>
<evidence type="ECO:0000313" key="2">
    <source>
        <dbReference type="EMBL" id="ODN41631.1"/>
    </source>
</evidence>
<dbReference type="InterPro" id="IPR010269">
    <property type="entry name" value="T6SS_TssC-like"/>
</dbReference>
<feature type="domain" description="TssC1 C-terminal" evidence="1">
    <location>
        <begin position="28"/>
        <end position="137"/>
    </location>
</feature>
<dbReference type="RefSeq" id="WP_069314095.1">
    <property type="nucleotide sequence ID" value="NZ_MDTU01000002.1"/>
</dbReference>
<gene>
    <name evidence="2" type="ORF">BGC07_16185</name>
</gene>
<reference evidence="2 3" key="1">
    <citation type="submission" date="2016-08" db="EMBL/GenBank/DDBJ databases">
        <title>Draft genome sequence of Candidatus Piscirickettsia litoralis, from seawater.</title>
        <authorList>
            <person name="Wan X."/>
            <person name="Lee A.J."/>
            <person name="Hou S."/>
            <person name="Donachie S.P."/>
        </authorList>
    </citation>
    <scope>NUCLEOTIDE SEQUENCE [LARGE SCALE GENOMIC DNA]</scope>
    <source>
        <strain evidence="2 3">Y2</strain>
    </source>
</reference>
<dbReference type="PANTHER" id="PTHR35565:SF3">
    <property type="entry name" value="TYPE VI SECRETION SYSTEM SHEATH PROTEIN TSSC1"/>
    <property type="match status" value="1"/>
</dbReference>
<accession>A0ABX3A1U3</accession>
<protein>
    <recommendedName>
        <fullName evidence="1">TssC1 C-terminal domain-containing protein</fullName>
    </recommendedName>
</protein>
<organism evidence="2 3">
    <name type="scientific">Piscirickettsia litoralis</name>
    <dbReference type="NCBI Taxonomy" id="1891921"/>
    <lineage>
        <taxon>Bacteria</taxon>
        <taxon>Pseudomonadati</taxon>
        <taxon>Pseudomonadota</taxon>
        <taxon>Gammaproteobacteria</taxon>
        <taxon>Thiotrichales</taxon>
        <taxon>Piscirickettsiaceae</taxon>
        <taxon>Piscirickettsia</taxon>
    </lineage>
</organism>
<dbReference type="InterPro" id="IPR044032">
    <property type="entry name" value="TssC1_C"/>
</dbReference>